<gene>
    <name evidence="2" type="ORF">EL26_17520</name>
</gene>
<dbReference type="InterPro" id="IPR010390">
    <property type="entry name" value="ABC-2_transporter-like"/>
</dbReference>
<dbReference type="eggNOG" id="COG3694">
    <property type="taxonomic scope" value="Bacteria"/>
</dbReference>
<reference evidence="2 3" key="1">
    <citation type="journal article" date="2013" name="Int. J. Syst. Evol. Microbiol.">
        <title>Tumebacillus flagellatus sp. nov., an alpha-amylase/pullulanase-producing bacterium isolated from cassava wastewater.</title>
        <authorList>
            <person name="Wang Q."/>
            <person name="Xie N."/>
            <person name="Qin Y."/>
            <person name="Shen N."/>
            <person name="Zhu J."/>
            <person name="Mi H."/>
            <person name="Huang R."/>
        </authorList>
    </citation>
    <scope>NUCLEOTIDE SEQUENCE [LARGE SCALE GENOMIC DNA]</scope>
    <source>
        <strain evidence="2 3">GST4</strain>
    </source>
</reference>
<dbReference type="RefSeq" id="WP_038091459.1">
    <property type="nucleotide sequence ID" value="NZ_JMIR01000029.1"/>
</dbReference>
<dbReference type="PANTHER" id="PTHR36833:SF1">
    <property type="entry name" value="INTEGRAL MEMBRANE TRANSPORT PROTEIN"/>
    <property type="match status" value="1"/>
</dbReference>
<dbReference type="AlphaFoldDB" id="A0A074M7J7"/>
<evidence type="ECO:0000313" key="3">
    <source>
        <dbReference type="Proteomes" id="UP000027931"/>
    </source>
</evidence>
<organism evidence="2 3">
    <name type="scientific">Tumebacillus flagellatus</name>
    <dbReference type="NCBI Taxonomy" id="1157490"/>
    <lineage>
        <taxon>Bacteria</taxon>
        <taxon>Bacillati</taxon>
        <taxon>Bacillota</taxon>
        <taxon>Bacilli</taxon>
        <taxon>Bacillales</taxon>
        <taxon>Alicyclobacillaceae</taxon>
        <taxon>Tumebacillus</taxon>
    </lineage>
</organism>
<feature type="transmembrane region" description="Helical" evidence="1">
    <location>
        <begin position="142"/>
        <end position="167"/>
    </location>
</feature>
<keyword evidence="1" id="KW-1133">Transmembrane helix</keyword>
<proteinExistence type="predicted"/>
<feature type="transmembrane region" description="Helical" evidence="1">
    <location>
        <begin position="59"/>
        <end position="79"/>
    </location>
</feature>
<evidence type="ECO:0000313" key="2">
    <source>
        <dbReference type="EMBL" id="KEO81972.1"/>
    </source>
</evidence>
<feature type="transmembrane region" description="Helical" evidence="1">
    <location>
        <begin position="239"/>
        <end position="259"/>
    </location>
</feature>
<evidence type="ECO:0008006" key="4">
    <source>
        <dbReference type="Google" id="ProtNLM"/>
    </source>
</evidence>
<name>A0A074M7J7_9BACL</name>
<feature type="transmembrane region" description="Helical" evidence="1">
    <location>
        <begin position="202"/>
        <end position="219"/>
    </location>
</feature>
<protein>
    <recommendedName>
        <fullName evidence="4">ABC transporter permease</fullName>
    </recommendedName>
</protein>
<dbReference type="STRING" id="1157490.EL26_17520"/>
<dbReference type="Pfam" id="PF06182">
    <property type="entry name" value="ABC2_membrane_6"/>
    <property type="match status" value="1"/>
</dbReference>
<feature type="transmembrane region" description="Helical" evidence="1">
    <location>
        <begin position="114"/>
        <end position="136"/>
    </location>
</feature>
<dbReference type="PANTHER" id="PTHR36833">
    <property type="entry name" value="SLR0610 PROTEIN-RELATED"/>
    <property type="match status" value="1"/>
</dbReference>
<keyword evidence="3" id="KW-1185">Reference proteome</keyword>
<evidence type="ECO:0000256" key="1">
    <source>
        <dbReference type="SAM" id="Phobius"/>
    </source>
</evidence>
<sequence>MRENMTIYLTMIRAAVLTRLEYRADFVMGIIGVFILNAGTLATSWVLLSRFQNLHGWTFWEIVFLYNMWLLGHGIRAVFFRHINMLEQFIVEGTFDQILTRPANPLVQFLGREVHYLGVGDVLLSVFMLVLAYHNLGLNWPWWMFGWLIVIALSSAVVEMAITLLLVSTSFLTTRSRALVNSASLFSWGVVQQYPVDMFGKLLRNIVTILLPFAFMNYYPSLVFLGKQDVVPWGFLTWYAPVVALILLFLAISMWNYGIKRYQSSGS</sequence>
<accession>A0A074M7J7</accession>
<feature type="transmembrane region" description="Helical" evidence="1">
    <location>
        <begin position="26"/>
        <end position="47"/>
    </location>
</feature>
<comment type="caution">
    <text evidence="2">The sequence shown here is derived from an EMBL/GenBank/DDBJ whole genome shotgun (WGS) entry which is preliminary data.</text>
</comment>
<dbReference type="EMBL" id="JMIR01000029">
    <property type="protein sequence ID" value="KEO81972.1"/>
    <property type="molecule type" value="Genomic_DNA"/>
</dbReference>
<keyword evidence="1" id="KW-0812">Transmembrane</keyword>
<keyword evidence="1" id="KW-0472">Membrane</keyword>
<dbReference type="Proteomes" id="UP000027931">
    <property type="component" value="Unassembled WGS sequence"/>
</dbReference>